<protein>
    <submittedName>
        <fullName evidence="1">Uncharacterized protein</fullName>
    </submittedName>
</protein>
<organism evidence="1">
    <name type="scientific">Arundo donax</name>
    <name type="common">Giant reed</name>
    <name type="synonym">Donax arundinaceus</name>
    <dbReference type="NCBI Taxonomy" id="35708"/>
    <lineage>
        <taxon>Eukaryota</taxon>
        <taxon>Viridiplantae</taxon>
        <taxon>Streptophyta</taxon>
        <taxon>Embryophyta</taxon>
        <taxon>Tracheophyta</taxon>
        <taxon>Spermatophyta</taxon>
        <taxon>Magnoliopsida</taxon>
        <taxon>Liliopsida</taxon>
        <taxon>Poales</taxon>
        <taxon>Poaceae</taxon>
        <taxon>PACMAD clade</taxon>
        <taxon>Arundinoideae</taxon>
        <taxon>Arundineae</taxon>
        <taxon>Arundo</taxon>
    </lineage>
</organism>
<reference evidence="1" key="1">
    <citation type="submission" date="2014-09" db="EMBL/GenBank/DDBJ databases">
        <authorList>
            <person name="Magalhaes I.L.F."/>
            <person name="Oliveira U."/>
            <person name="Santos F.R."/>
            <person name="Vidigal T.H.D.A."/>
            <person name="Brescovit A.D."/>
            <person name="Santos A.J."/>
        </authorList>
    </citation>
    <scope>NUCLEOTIDE SEQUENCE</scope>
    <source>
        <tissue evidence="1">Shoot tissue taken approximately 20 cm above the soil surface</tissue>
    </source>
</reference>
<dbReference type="EMBL" id="GBRH01162463">
    <property type="protein sequence ID" value="JAE35433.1"/>
    <property type="molecule type" value="Transcribed_RNA"/>
</dbReference>
<name>A0A0A9HR82_ARUDO</name>
<accession>A0A0A9HR82</accession>
<evidence type="ECO:0000313" key="1">
    <source>
        <dbReference type="EMBL" id="JAE35433.1"/>
    </source>
</evidence>
<sequence>MCSKTVLRFMDCSTQSNINHKTLHTWVEIIIHNDANGCSKHSTKMLFKFHHKTMTIASEDTMHIQGNLYTKPRERNS</sequence>
<reference evidence="1" key="2">
    <citation type="journal article" date="2015" name="Data Brief">
        <title>Shoot transcriptome of the giant reed, Arundo donax.</title>
        <authorList>
            <person name="Barrero R.A."/>
            <person name="Guerrero F.D."/>
            <person name="Moolhuijzen P."/>
            <person name="Goolsby J.A."/>
            <person name="Tidwell J."/>
            <person name="Bellgard S.E."/>
            <person name="Bellgard M.I."/>
        </authorList>
    </citation>
    <scope>NUCLEOTIDE SEQUENCE</scope>
    <source>
        <tissue evidence="1">Shoot tissue taken approximately 20 cm above the soil surface</tissue>
    </source>
</reference>
<proteinExistence type="predicted"/>
<dbReference type="AlphaFoldDB" id="A0A0A9HR82"/>